<dbReference type="GO" id="GO:0000139">
    <property type="term" value="C:Golgi membrane"/>
    <property type="evidence" value="ECO:0007669"/>
    <property type="project" value="UniProtKB-SubCell"/>
</dbReference>
<name>A0A6B0QX61_9CETA</name>
<proteinExistence type="inferred from homology"/>
<keyword evidence="9" id="KW-0333">Golgi apparatus</keyword>
<dbReference type="GO" id="GO:0001665">
    <property type="term" value="F:alpha-N-acetylgalactosaminide alpha-2,6-sialyltransferase activity"/>
    <property type="evidence" value="ECO:0007669"/>
    <property type="project" value="TreeGrafter"/>
</dbReference>
<keyword evidence="7" id="KW-0730">Sialic acid</keyword>
<feature type="compositionally biased region" description="Pro residues" evidence="22">
    <location>
        <begin position="1093"/>
        <end position="1104"/>
    </location>
</feature>
<accession>A0A6B0QX61</accession>
<evidence type="ECO:0000256" key="1">
    <source>
        <dbReference type="ARBA" id="ARBA00004323"/>
    </source>
</evidence>
<keyword evidence="10" id="KW-0443">Lipid metabolism</keyword>
<dbReference type="InterPro" id="IPR038578">
    <property type="entry name" value="GT29-like_sf"/>
</dbReference>
<evidence type="ECO:0000256" key="13">
    <source>
        <dbReference type="ARBA" id="ARBA00023180"/>
    </source>
</evidence>
<keyword evidence="5" id="KW-0812">Transmembrane</keyword>
<organism evidence="23 24">
    <name type="scientific">Bos mutus</name>
    <name type="common">wild yak</name>
    <dbReference type="NCBI Taxonomy" id="72004"/>
    <lineage>
        <taxon>Eukaryota</taxon>
        <taxon>Metazoa</taxon>
        <taxon>Chordata</taxon>
        <taxon>Craniata</taxon>
        <taxon>Vertebrata</taxon>
        <taxon>Euteleostomi</taxon>
        <taxon>Mammalia</taxon>
        <taxon>Eutheria</taxon>
        <taxon>Laurasiatheria</taxon>
        <taxon>Artiodactyla</taxon>
        <taxon>Ruminantia</taxon>
        <taxon>Pecora</taxon>
        <taxon>Bovidae</taxon>
        <taxon>Bovinae</taxon>
        <taxon>Bos</taxon>
    </lineage>
</organism>
<evidence type="ECO:0000256" key="10">
    <source>
        <dbReference type="ARBA" id="ARBA00023098"/>
    </source>
</evidence>
<evidence type="ECO:0000256" key="12">
    <source>
        <dbReference type="ARBA" id="ARBA00023157"/>
    </source>
</evidence>
<feature type="region of interest" description="Disordered" evidence="22">
    <location>
        <begin position="899"/>
        <end position="920"/>
    </location>
</feature>
<dbReference type="CDD" id="cd23976">
    <property type="entry name" value="GT29_ST6GALNAC5"/>
    <property type="match status" value="1"/>
</dbReference>
<keyword evidence="11" id="KW-0472">Membrane</keyword>
<feature type="region of interest" description="Disordered" evidence="22">
    <location>
        <begin position="946"/>
        <end position="968"/>
    </location>
</feature>
<keyword evidence="12" id="KW-1015">Disulfide bond</keyword>
<protein>
    <recommendedName>
        <fullName evidence="17">Alpha-N-acetylgalactosaminide alpha-2,6-sialyltransferase 5</fullName>
    </recommendedName>
    <alternativeName>
        <fullName evidence="19">GD1 alpha synthase</fullName>
    </alternativeName>
    <alternativeName>
        <fullName evidence="20">GalNAc alpha-2,6-sialyltransferase V</fullName>
    </alternativeName>
    <alternativeName>
        <fullName evidence="18">ST6GalNAc V</fullName>
    </alternativeName>
    <alternativeName>
        <fullName evidence="21">Sialyltransferase 7E</fullName>
    </alternativeName>
</protein>
<evidence type="ECO:0000256" key="15">
    <source>
        <dbReference type="ARBA" id="ARBA00051061"/>
    </source>
</evidence>
<keyword evidence="24" id="KW-1185">Reference proteome</keyword>
<comment type="subcellular location">
    <subcellularLocation>
        <location evidence="1">Golgi apparatus membrane</location>
        <topology evidence="1">Single-pass type II membrane protein</topology>
    </subcellularLocation>
</comment>
<comment type="caution">
    <text evidence="23">The sequence shown here is derived from an EMBL/GenBank/DDBJ whole genome shotgun (WGS) entry which is preliminary data.</text>
</comment>
<evidence type="ECO:0000313" key="24">
    <source>
        <dbReference type="Proteomes" id="UP000322234"/>
    </source>
</evidence>
<evidence type="ECO:0000256" key="9">
    <source>
        <dbReference type="ARBA" id="ARBA00023034"/>
    </source>
</evidence>
<keyword evidence="3" id="KW-0328">Glycosyltransferase</keyword>
<evidence type="ECO:0000256" key="16">
    <source>
        <dbReference type="ARBA" id="ARBA00056921"/>
    </source>
</evidence>
<keyword evidence="13" id="KW-0325">Glycoprotein</keyword>
<comment type="function">
    <text evidence="16">Predominantly catalyzes the biosynthesis of ganglioside GD1alpha from GM1b in the brain, by transferring the sialyl group (N-acetyl-alpha-neuraminyl or NeuAc) from CMP-NeuAc to the GalNAc residue on the NeuAc-alpha-2,3-Gal-beta-1,3-GalNAc sequence of GM1b. GD1alpha is a critical molecule in the communication and interaction between neuronal cells and their supportive cells, particularly in brain tissues, and functions as an adhesion molecule in the process of metastasis. Also shows activity towards sialyl Lc4Cer (N-acetyl-alpha-neuraminosyl-(2-&gt;3)-beta-D-galactosyl-(1-&gt;3)-N-acetyl-beta-D-glucosaminyl-(1-&gt;3)-beta-D-galactosyl-(1-&gt;4)-beta-D-glucosyl-(1&lt;-&gt;1')-N-acyl-sphing-4-enine) generating disialyl Lc4Cer, which can lead to the synthesis of disialyl Lewis a (Le(a)), suggested to be a cancer-associated antigen.</text>
</comment>
<evidence type="ECO:0000256" key="14">
    <source>
        <dbReference type="ARBA" id="ARBA00043744"/>
    </source>
</evidence>
<evidence type="ECO:0000256" key="2">
    <source>
        <dbReference type="ARBA" id="ARBA00006003"/>
    </source>
</evidence>
<feature type="region of interest" description="Disordered" evidence="22">
    <location>
        <begin position="1087"/>
        <end position="1108"/>
    </location>
</feature>
<evidence type="ECO:0000256" key="21">
    <source>
        <dbReference type="ARBA" id="ARBA00082858"/>
    </source>
</evidence>
<dbReference type="Proteomes" id="UP000322234">
    <property type="component" value="Unassembled WGS sequence"/>
</dbReference>
<evidence type="ECO:0000256" key="8">
    <source>
        <dbReference type="ARBA" id="ARBA00022989"/>
    </source>
</evidence>
<dbReference type="PANTHER" id="PTHR45906:SF5">
    <property type="entry name" value="ALPHA-N-ACETYLGALACTOSAMINIDE ALPHA-2,6-SIALYLTRANSFERASE 5"/>
    <property type="match status" value="1"/>
</dbReference>
<keyword evidence="4" id="KW-0808">Transferase</keyword>
<keyword evidence="6" id="KW-0735">Signal-anchor</keyword>
<comment type="similarity">
    <text evidence="2">Belongs to the glycosyltransferase 29 family.</text>
</comment>
<dbReference type="GO" id="GO:0009311">
    <property type="term" value="P:oligosaccharide metabolic process"/>
    <property type="evidence" value="ECO:0007669"/>
    <property type="project" value="TreeGrafter"/>
</dbReference>
<evidence type="ECO:0000256" key="19">
    <source>
        <dbReference type="ARBA" id="ARBA00077803"/>
    </source>
</evidence>
<evidence type="ECO:0000256" key="5">
    <source>
        <dbReference type="ARBA" id="ARBA00022692"/>
    </source>
</evidence>
<dbReference type="GO" id="GO:0001574">
    <property type="term" value="P:ganglioside biosynthetic process"/>
    <property type="evidence" value="ECO:0007669"/>
    <property type="project" value="TreeGrafter"/>
</dbReference>
<evidence type="ECO:0000256" key="4">
    <source>
        <dbReference type="ARBA" id="ARBA00022679"/>
    </source>
</evidence>
<evidence type="ECO:0000256" key="20">
    <source>
        <dbReference type="ARBA" id="ARBA00081108"/>
    </source>
</evidence>
<keyword evidence="8" id="KW-1133">Transmembrane helix</keyword>
<evidence type="ECO:0000256" key="11">
    <source>
        <dbReference type="ARBA" id="ARBA00023136"/>
    </source>
</evidence>
<comment type="catalytic activity">
    <reaction evidence="14">
        <text>a ganglioside GM1b (d18:1(4E)) + CMP-N-acetyl-beta-neuraminate = a ganglioside GD1alpha (d18:1(4E)) + CMP + H(+)</text>
        <dbReference type="Rhea" id="RHEA:41968"/>
        <dbReference type="ChEBI" id="CHEBI:15378"/>
        <dbReference type="ChEBI" id="CHEBI:57812"/>
        <dbReference type="ChEBI" id="CHEBI:60377"/>
        <dbReference type="ChEBI" id="CHEBI:78568"/>
        <dbReference type="ChEBI" id="CHEBI:78569"/>
    </reaction>
    <physiologicalReaction direction="left-to-right" evidence="14">
        <dbReference type="Rhea" id="RHEA:41969"/>
    </physiologicalReaction>
</comment>
<evidence type="ECO:0000256" key="17">
    <source>
        <dbReference type="ARBA" id="ARBA00074917"/>
    </source>
</evidence>
<sequence>MDACYGIHVYGMINDTYCKTEGYRKVPYHYYEQGRDECDEYFLHEHAPYGGHSCCWTLEIRPLFCNGSKCDYGFGSKSEEHFEALRLLNSDNTRMLDQSVSSRTPISCRMNKSWGVKGHSFIQNVPVQLAVIASWAGRRSEVATTCTESRGRCMMNGNEQKPLNFPKNGSRIPASVLSLRVRLFLSKMANKVTECEKVVEFLQIRPRIHFSNSVDIADKCHRDGQGRSGISCNDSRSRTLDHRRQKHEFFPPVMIDRQDEKKDSKWDIQQSFSIKLMLLTDHFIKQEKLAGKSVHRTIPSFTTETGQEIKEYKVDKEKALPLLCKRKIRKENMEKSNREGEEHFNFCEKKWKRQQLKHGNKRGKNPNQLEFGLLFGSFKIIPLFFRCATTSGQGSPIPSDAMDCVTLGSYAGIFYDLEYILDFGKATEAFLITLLMALDVCQHFTLYSYSYFLPVFQHGQELFEIKVLSLLFSVTCISKTQELEARTLSCICTRLSGQILLPNICPESVQPSAESELATPWSLQVTAPGISTEDGNHKMKVQVAMALVSFCCHFQDIYFSLHKEELAKQLIWRELDAFGFIKIKHNSAYGKRGADLQINAPDSQSEIEKQMGNGCHVINDTLGISQGERGLFTSQWEQCANAKKEKRNPLRCMRTDSSNRCSSIKCFPGVLEYNFKESRKKKKDEDIKIHNKNNKLASKEVLNRKALCSTKFPFGKFGLLILSRGKKKSFPSKRKKKKVLKSKYLGRDWETRKMKDVDPEDKAFKKAEGRTLNRHHPHIFHSALRNDTVFTAFAIHVLTQHHSPPSVFPFLSNMCRKFILLSVKCQIHFGYALLLFKIYDQNDWRNPPTVMSTQSDPKQFLLSILHSVSSSYSRKGCKLLSCDFQFPLFKQAARQRPDILGHSPKAPREGHQDSLKSPSQSKRHACWLFSTGDLAARKLSGAPGFPSLKDTTTFPGSPHSLTHHPSQLQTRVGLPSNISTPNVTGLWDLRILNRVAMSTLMDLCRGSKISQEEGRTFHLLRVYSRFLSSARLGIPEPERELGLLGCWISGRSSERSAESQRNLGVRHGLAVCLALTTMCTSLLLVSRRSAESSPPPRPETPAGPRPLDGYLGVVDHKPLKMHCRDCALVTSSGQLLRSRQGAQIDQTECVIRMNDAPTRGYGRDVGNRTSLRVIAHSSIQRILRNRHDLLNVSQGTVFIFWGPSSYMRRDGKGQVYNNLQLLSQVLPRLKAFMITRHKMLQFDELFKRETGKDRKISNTWLSTGWFTMTIALELCDRINVYGMVPPDFCRDPNHLSVPYHYYEPFGPDECTMYLSHERGRKGSHHRFITEKRVFKNWAQTFNIHFFQPDWKPESLTNSHSENKPVF</sequence>
<dbReference type="FunFam" id="3.90.1480.20:FF:000011">
    <property type="entry name" value="ST6 N-acetylgalactosaminide alpha-2,6-sialyltransferase 5"/>
    <property type="match status" value="1"/>
</dbReference>
<gene>
    <name evidence="23" type="ORF">E5288_WYG007955</name>
</gene>
<evidence type="ECO:0000313" key="23">
    <source>
        <dbReference type="EMBL" id="MXQ82125.1"/>
    </source>
</evidence>
<evidence type="ECO:0000256" key="6">
    <source>
        <dbReference type="ARBA" id="ARBA00022968"/>
    </source>
</evidence>
<dbReference type="Gene3D" id="3.90.1480.20">
    <property type="entry name" value="Glycosyl transferase family 29"/>
    <property type="match status" value="1"/>
</dbReference>
<evidence type="ECO:0000256" key="22">
    <source>
        <dbReference type="SAM" id="MobiDB-lite"/>
    </source>
</evidence>
<dbReference type="EMBL" id="VBQZ03000011">
    <property type="protein sequence ID" value="MXQ82125.1"/>
    <property type="molecule type" value="Genomic_DNA"/>
</dbReference>
<evidence type="ECO:0000256" key="7">
    <source>
        <dbReference type="ARBA" id="ARBA00022981"/>
    </source>
</evidence>
<evidence type="ECO:0000256" key="18">
    <source>
        <dbReference type="ARBA" id="ARBA00076990"/>
    </source>
</evidence>
<dbReference type="Pfam" id="PF00777">
    <property type="entry name" value="Glyco_transf_29"/>
    <property type="match status" value="1"/>
</dbReference>
<reference evidence="23" key="1">
    <citation type="submission" date="2019-10" db="EMBL/GenBank/DDBJ databases">
        <title>The sequence and de novo assembly of the wild yak genome.</title>
        <authorList>
            <person name="Liu Y."/>
        </authorList>
    </citation>
    <scope>NUCLEOTIDE SEQUENCE [LARGE SCALE GENOMIC DNA]</scope>
    <source>
        <strain evidence="23">WY2019</strain>
    </source>
</reference>
<evidence type="ECO:0000256" key="3">
    <source>
        <dbReference type="ARBA" id="ARBA00022676"/>
    </source>
</evidence>
<dbReference type="PANTHER" id="PTHR45906">
    <property type="entry name" value="ALPHA-N-ACETYL-NEURAMINYL-2,3-BETA-GALACTOSYL-1, 3-N-ACETYL-GALACTOSAMINIDE ALPHA-2,6-SIALYLTRANSFERASE-LIKE"/>
    <property type="match status" value="1"/>
</dbReference>
<dbReference type="InterPro" id="IPR001675">
    <property type="entry name" value="Glyco_trans_29"/>
</dbReference>
<comment type="catalytic activity">
    <reaction evidence="15">
        <text>N-acetyl-alpha-neuraminosyl-(2-&gt;3)-beta-D-galactosyl-(1-&gt;3)-N-acetyl-beta-D-glucosaminyl-(1-&gt;3)-beta-D-galactosyl-(1-&gt;4)-beta-D-glucosyl-(1&lt;-&gt;1')-N-acyl-sphing-4-enine + CMP-N-acetyl-beta-neuraminate = N-acetyl-alpha-neuraminosyl-(2-&gt;3)-beta-D-galactosyl-(1-&gt;3)-[N-acetyl-alpha-neuraminosyl-(2-&gt;6)]-N-acetyl-beta-D-glucosaminyl-(1-&gt;3)-beta-D-galactosyl-(1-&gt;4)-beta-D-glucosyl-(1&lt;-&gt;1')-N-acyl-sphing-4-enine + CMP + H(+)</text>
        <dbReference type="Rhea" id="RHEA:47884"/>
        <dbReference type="ChEBI" id="CHEBI:15378"/>
        <dbReference type="ChEBI" id="CHEBI:57812"/>
        <dbReference type="ChEBI" id="CHEBI:60377"/>
        <dbReference type="ChEBI" id="CHEBI:88073"/>
        <dbReference type="ChEBI" id="CHEBI:88079"/>
    </reaction>
    <physiologicalReaction direction="left-to-right" evidence="15">
        <dbReference type="Rhea" id="RHEA:47885"/>
    </physiologicalReaction>
</comment>
<feature type="compositionally biased region" description="Polar residues" evidence="22">
    <location>
        <begin position="949"/>
        <end position="968"/>
    </location>
</feature>